<feature type="region of interest" description="Disordered" evidence="1">
    <location>
        <begin position="134"/>
        <end position="162"/>
    </location>
</feature>
<feature type="region of interest" description="Disordered" evidence="1">
    <location>
        <begin position="360"/>
        <end position="387"/>
    </location>
</feature>
<dbReference type="Proteomes" id="UP001497525">
    <property type="component" value="Unassembled WGS sequence"/>
</dbReference>
<dbReference type="EMBL" id="CAXLJL010000081">
    <property type="protein sequence ID" value="CAL5131209.1"/>
    <property type="molecule type" value="Genomic_DNA"/>
</dbReference>
<name>A0AAV2T570_CALDB</name>
<evidence type="ECO:0000313" key="2">
    <source>
        <dbReference type="EMBL" id="CAL5131209.1"/>
    </source>
</evidence>
<protein>
    <submittedName>
        <fullName evidence="2">Uncharacterized protein</fullName>
    </submittedName>
</protein>
<feature type="compositionally biased region" description="Basic residues" evidence="1">
    <location>
        <begin position="371"/>
        <end position="387"/>
    </location>
</feature>
<feature type="compositionally biased region" description="Polar residues" evidence="1">
    <location>
        <begin position="134"/>
        <end position="143"/>
    </location>
</feature>
<feature type="region of interest" description="Disordered" evidence="1">
    <location>
        <begin position="225"/>
        <end position="245"/>
    </location>
</feature>
<accession>A0AAV2T570</accession>
<gene>
    <name evidence="2" type="ORF">CDAUBV1_LOCUS3379</name>
</gene>
<organism evidence="2 3">
    <name type="scientific">Calicophoron daubneyi</name>
    <name type="common">Rumen fluke</name>
    <name type="synonym">Paramphistomum daubneyi</name>
    <dbReference type="NCBI Taxonomy" id="300641"/>
    <lineage>
        <taxon>Eukaryota</taxon>
        <taxon>Metazoa</taxon>
        <taxon>Spiralia</taxon>
        <taxon>Lophotrochozoa</taxon>
        <taxon>Platyhelminthes</taxon>
        <taxon>Trematoda</taxon>
        <taxon>Digenea</taxon>
        <taxon>Plagiorchiida</taxon>
        <taxon>Pronocephalata</taxon>
        <taxon>Paramphistomoidea</taxon>
        <taxon>Paramphistomidae</taxon>
        <taxon>Calicophoron</taxon>
    </lineage>
</organism>
<dbReference type="AlphaFoldDB" id="A0AAV2T570"/>
<evidence type="ECO:0000313" key="3">
    <source>
        <dbReference type="Proteomes" id="UP001497525"/>
    </source>
</evidence>
<proteinExistence type="predicted"/>
<evidence type="ECO:0000256" key="1">
    <source>
        <dbReference type="SAM" id="MobiDB-lite"/>
    </source>
</evidence>
<reference evidence="2" key="1">
    <citation type="submission" date="2024-06" db="EMBL/GenBank/DDBJ databases">
        <authorList>
            <person name="Liu X."/>
            <person name="Lenzi L."/>
            <person name="Haldenby T S."/>
            <person name="Uol C."/>
        </authorList>
    </citation>
    <scope>NUCLEOTIDE SEQUENCE</scope>
</reference>
<comment type="caution">
    <text evidence="2">The sequence shown here is derived from an EMBL/GenBank/DDBJ whole genome shotgun (WGS) entry which is preliminary data.</text>
</comment>
<sequence>MNPSAGLSNMDFVGTHMQSMHPASTKCWTVPSSSPRQPLSMLCVRPRAPITPIVPGHTKVISSNSALRSLSSTPSTPWALPRVRPVDSIVPGRIKTISSTAGPRTPSVLSPFAGLIRTEKYGGDIRNTPAYRSGQMTRYSSVRSPAPTAPSCGDQSTPSTPWALPRVRPVDSIVPGRIKTISSTAGPRTPSVLSPFAGLIRTEKYGGDIRNTPAYRSGQITGYSSVRSPAPTAPSCGDQSTPSTPWALPRVRPVDSIVPGRIKTISSTAGPRTPSVLSPFAGLIRTEKYGGDIRNTPAYRSGQITGYSSVRSPAPTAPSCGDQKVPSRCIRTGYPLTNQHSGSKFGFTRPLVSEEVQSACSRAATDVSSPRRGRRSMRKKVSFKPYQ</sequence>